<evidence type="ECO:0000313" key="5">
    <source>
        <dbReference type="Proteomes" id="UP001157914"/>
    </source>
</evidence>
<dbReference type="PANTHER" id="PTHR10655:SF17">
    <property type="entry name" value="LYSOPHOSPHOLIPASE-LIKE PROTEIN 1"/>
    <property type="match status" value="1"/>
</dbReference>
<dbReference type="InterPro" id="IPR029058">
    <property type="entry name" value="AB_hydrolase_fold"/>
</dbReference>
<keyword evidence="5" id="KW-1185">Reference proteome</keyword>
<dbReference type="Pfam" id="PF02230">
    <property type="entry name" value="Abhydrolase_2"/>
    <property type="match status" value="1"/>
</dbReference>
<dbReference type="RefSeq" id="WP_155190334.1">
    <property type="nucleotide sequence ID" value="NZ_BAAAEA010000002.1"/>
</dbReference>
<reference evidence="4 5" key="1">
    <citation type="submission" date="2017-05" db="EMBL/GenBank/DDBJ databases">
        <authorList>
            <person name="Varghese N."/>
            <person name="Submissions S."/>
        </authorList>
    </citation>
    <scope>NUCLEOTIDE SEQUENCE [LARGE SCALE GENOMIC DNA]</scope>
    <source>
        <strain evidence="4 5">DSM 15949</strain>
    </source>
</reference>
<dbReference type="InterPro" id="IPR003140">
    <property type="entry name" value="PLipase/COase/thioEstase"/>
</dbReference>
<proteinExistence type="inferred from homology"/>
<evidence type="ECO:0000259" key="3">
    <source>
        <dbReference type="Pfam" id="PF02230"/>
    </source>
</evidence>
<sequence>MSAPLLSGPRLQPASGGPARQLVVILHGYGADGADLIDIGRAWPTVLPDAMFVAPDAPSALPSDILGGRQWFPLSERTPQEYRIGAEAVHPLLDQYLDAELAALNLPGDALALVGFSQGAMCALHCGLRRKTPPSAIVGYSGLLPGASTGGGQLDGIQTSTPVLIVHGAQDDVVPAYHADAAGQALSAAGVANTVHVYDNLGHSIDERGMRAAGLFLKEAFGMPG</sequence>
<dbReference type="Gene3D" id="3.40.50.1820">
    <property type="entry name" value="alpha/beta hydrolase"/>
    <property type="match status" value="1"/>
</dbReference>
<evidence type="ECO:0000313" key="4">
    <source>
        <dbReference type="EMBL" id="SMP22469.1"/>
    </source>
</evidence>
<organism evidence="4 5">
    <name type="scientific">Roseibium denhamense</name>
    <dbReference type="NCBI Taxonomy" id="76305"/>
    <lineage>
        <taxon>Bacteria</taxon>
        <taxon>Pseudomonadati</taxon>
        <taxon>Pseudomonadota</taxon>
        <taxon>Alphaproteobacteria</taxon>
        <taxon>Hyphomicrobiales</taxon>
        <taxon>Stappiaceae</taxon>
        <taxon>Roseibium</taxon>
    </lineage>
</organism>
<dbReference type="PANTHER" id="PTHR10655">
    <property type="entry name" value="LYSOPHOSPHOLIPASE-RELATED"/>
    <property type="match status" value="1"/>
</dbReference>
<evidence type="ECO:0000256" key="2">
    <source>
        <dbReference type="ARBA" id="ARBA00022801"/>
    </source>
</evidence>
<evidence type="ECO:0000256" key="1">
    <source>
        <dbReference type="ARBA" id="ARBA00006499"/>
    </source>
</evidence>
<dbReference type="EMBL" id="FXTT01000003">
    <property type="protein sequence ID" value="SMP22469.1"/>
    <property type="molecule type" value="Genomic_DNA"/>
</dbReference>
<dbReference type="Proteomes" id="UP001157914">
    <property type="component" value="Unassembled WGS sequence"/>
</dbReference>
<name>A0ABY1NZ19_9HYPH</name>
<dbReference type="InterPro" id="IPR050565">
    <property type="entry name" value="LYPA1-2/EST-like"/>
</dbReference>
<keyword evidence="2" id="KW-0378">Hydrolase</keyword>
<comment type="similarity">
    <text evidence="1">Belongs to the AB hydrolase superfamily. AB hydrolase 2 family.</text>
</comment>
<dbReference type="SUPFAM" id="SSF53474">
    <property type="entry name" value="alpha/beta-Hydrolases"/>
    <property type="match status" value="1"/>
</dbReference>
<protein>
    <submittedName>
        <fullName evidence="4">Phospholipase/carboxylesterase</fullName>
    </submittedName>
</protein>
<gene>
    <name evidence="4" type="ORF">SAMN06265374_2181</name>
</gene>
<feature type="domain" description="Phospholipase/carboxylesterase/thioesterase" evidence="3">
    <location>
        <begin position="16"/>
        <end position="218"/>
    </location>
</feature>
<accession>A0ABY1NZ19</accession>
<comment type="caution">
    <text evidence="4">The sequence shown here is derived from an EMBL/GenBank/DDBJ whole genome shotgun (WGS) entry which is preliminary data.</text>
</comment>